<evidence type="ECO:0000313" key="3">
    <source>
        <dbReference type="Proteomes" id="UP000198925"/>
    </source>
</evidence>
<dbReference type="AlphaFoldDB" id="A0A1G6NK45"/>
<dbReference type="Gene3D" id="1.10.10.60">
    <property type="entry name" value="Homeodomain-like"/>
    <property type="match status" value="1"/>
</dbReference>
<reference evidence="2 3" key="1">
    <citation type="submission" date="2016-10" db="EMBL/GenBank/DDBJ databases">
        <authorList>
            <person name="de Groot N.N."/>
        </authorList>
    </citation>
    <scope>NUCLEOTIDE SEQUENCE [LARGE SCALE GENOMIC DNA]</scope>
    <source>
        <strain evidence="2 3">CPCC 100156</strain>
    </source>
</reference>
<accession>A0A1G6NK45</accession>
<keyword evidence="3" id="KW-1185">Reference proteome</keyword>
<dbReference type="InterPro" id="IPR011681">
    <property type="entry name" value="GcrA"/>
</dbReference>
<dbReference type="EMBL" id="FMZX01000002">
    <property type="protein sequence ID" value="SDC68079.1"/>
    <property type="molecule type" value="Genomic_DNA"/>
</dbReference>
<name>A0A1G6NK45_9PROT</name>
<dbReference type="Proteomes" id="UP000198925">
    <property type="component" value="Unassembled WGS sequence"/>
</dbReference>
<sequence length="149" mass="16331">MEWTAEAIDQLRAYWAEGHSTAEIGRRMGISKNAVVGKAHRLNLDARPSPIRREAEAGERPAAQPRRSSSPARDGASLRRLEQPAQPSAGTVVRAFPRASARTCCWPLGEPGTPEFRFCSGDAMTGKPYCQEHASVAYVKARDRREDAA</sequence>
<dbReference type="Pfam" id="PF07750">
    <property type="entry name" value="GcrA"/>
    <property type="match status" value="1"/>
</dbReference>
<dbReference type="RefSeq" id="WP_090661724.1">
    <property type="nucleotide sequence ID" value="NZ_FMZX01000002.1"/>
</dbReference>
<protein>
    <submittedName>
        <fullName evidence="2">GcrA cell cycle regulator</fullName>
    </submittedName>
</protein>
<evidence type="ECO:0000256" key="1">
    <source>
        <dbReference type="SAM" id="MobiDB-lite"/>
    </source>
</evidence>
<proteinExistence type="predicted"/>
<organism evidence="2 3">
    <name type="scientific">Belnapia rosea</name>
    <dbReference type="NCBI Taxonomy" id="938405"/>
    <lineage>
        <taxon>Bacteria</taxon>
        <taxon>Pseudomonadati</taxon>
        <taxon>Pseudomonadota</taxon>
        <taxon>Alphaproteobacteria</taxon>
        <taxon>Acetobacterales</taxon>
        <taxon>Roseomonadaceae</taxon>
        <taxon>Belnapia</taxon>
    </lineage>
</organism>
<gene>
    <name evidence="2" type="ORF">SAMN04487779_100249</name>
</gene>
<dbReference type="STRING" id="938405.SAMN02927895_02954"/>
<evidence type="ECO:0000313" key="2">
    <source>
        <dbReference type="EMBL" id="SDC68079.1"/>
    </source>
</evidence>
<feature type="region of interest" description="Disordered" evidence="1">
    <location>
        <begin position="41"/>
        <end position="93"/>
    </location>
</feature>